<dbReference type="RefSeq" id="WP_126144659.1">
    <property type="nucleotide sequence ID" value="NZ_RXHU01000109.1"/>
</dbReference>
<evidence type="ECO:0000313" key="2">
    <source>
        <dbReference type="EMBL" id="RTE03014.1"/>
    </source>
</evidence>
<dbReference type="SUPFAM" id="SSF51735">
    <property type="entry name" value="NAD(P)-binding Rossmann-fold domains"/>
    <property type="match status" value="1"/>
</dbReference>
<gene>
    <name evidence="2" type="ORF">EJQ19_28675</name>
</gene>
<dbReference type="GO" id="GO:0000166">
    <property type="term" value="F:nucleotide binding"/>
    <property type="evidence" value="ECO:0007669"/>
    <property type="project" value="InterPro"/>
</dbReference>
<accession>A0A430J5Q1</accession>
<dbReference type="Gene3D" id="3.40.50.720">
    <property type="entry name" value="NAD(P)-binding Rossmann-like Domain"/>
    <property type="match status" value="1"/>
</dbReference>
<dbReference type="Pfam" id="PF01408">
    <property type="entry name" value="GFO_IDH_MocA"/>
    <property type="match status" value="1"/>
</dbReference>
<dbReference type="InterPro" id="IPR036291">
    <property type="entry name" value="NAD(P)-bd_dom_sf"/>
</dbReference>
<dbReference type="InterPro" id="IPR051450">
    <property type="entry name" value="Gfo/Idh/MocA_Oxidoreductases"/>
</dbReference>
<evidence type="ECO:0000259" key="1">
    <source>
        <dbReference type="Pfam" id="PF01408"/>
    </source>
</evidence>
<evidence type="ECO:0000313" key="3">
    <source>
        <dbReference type="Proteomes" id="UP000276128"/>
    </source>
</evidence>
<feature type="domain" description="Gfo/Idh/MocA-like oxidoreductase N-terminal" evidence="1">
    <location>
        <begin position="32"/>
        <end position="136"/>
    </location>
</feature>
<keyword evidence="3" id="KW-1185">Reference proteome</keyword>
<dbReference type="EMBL" id="RXHU01000109">
    <property type="protein sequence ID" value="RTE03014.1"/>
    <property type="molecule type" value="Genomic_DNA"/>
</dbReference>
<dbReference type="OrthoDB" id="128220at2"/>
<reference evidence="2 3" key="1">
    <citation type="submission" date="2018-12" db="EMBL/GenBank/DDBJ databases">
        <title>Bacillus ochoae sp. nov., Paenibacillus whitsoniae sp. nov., Paenibacillus spiritus sp. nov. Isolated from the Mars Exploration Rover during spacecraft assembly.</title>
        <authorList>
            <person name="Seuylemezian A."/>
            <person name="Vaishampayan P."/>
        </authorList>
    </citation>
    <scope>NUCLEOTIDE SEQUENCE [LARGE SCALE GENOMIC DNA]</scope>
    <source>
        <strain evidence="2 3">MER 54</strain>
    </source>
</reference>
<comment type="caution">
    <text evidence="2">The sequence shown here is derived from an EMBL/GenBank/DDBJ whole genome shotgun (WGS) entry which is preliminary data.</text>
</comment>
<protein>
    <submittedName>
        <fullName evidence="2">Gfo/Idh/MocA family oxidoreductase</fullName>
    </submittedName>
</protein>
<dbReference type="PANTHER" id="PTHR43377">
    <property type="entry name" value="BILIVERDIN REDUCTASE A"/>
    <property type="match status" value="1"/>
</dbReference>
<proteinExistence type="predicted"/>
<dbReference type="AlphaFoldDB" id="A0A430J5Q1"/>
<organism evidence="2 3">
    <name type="scientific">Paenibacillus whitsoniae</name>
    <dbReference type="NCBI Taxonomy" id="2496558"/>
    <lineage>
        <taxon>Bacteria</taxon>
        <taxon>Bacillati</taxon>
        <taxon>Bacillota</taxon>
        <taxon>Bacilli</taxon>
        <taxon>Bacillales</taxon>
        <taxon>Paenibacillaceae</taxon>
        <taxon>Paenibacillus</taxon>
    </lineage>
</organism>
<name>A0A430J5Q1_9BACL</name>
<dbReference type="InterPro" id="IPR000683">
    <property type="entry name" value="Gfo/Idh/MocA-like_OxRdtase_N"/>
</dbReference>
<dbReference type="Proteomes" id="UP000276128">
    <property type="component" value="Unassembled WGS sequence"/>
</dbReference>
<sequence>MTASTLRIGIIGLDSSHAPAFTGLLHDEQHPYHVPGGSVTHAYPGGSDDFEMSYSRIEGFTQKVRDEYGVAIVSSPEEVAENCDAILLTAVDGRAHLELFRRIAPYGKPVFIDKPMTVSSSDAAAIIEIAARYRVPIMSCSSLRYAEELTLALQDATHGDVIGMDCYGPMALQATQPGLFWYGVHTVEMLYRTLGRGCEKVVAQVTEEHDVVTGIWKNGTIGTIRGNRRGNNQFGALLHREKNSQFVDVYNHPKPYYASLLEVIMHMFRTGEQGIDPAETLEVIRFMEAANLSRETGEPVYL</sequence>
<dbReference type="Gene3D" id="3.30.360.10">
    <property type="entry name" value="Dihydrodipicolinate Reductase, domain 2"/>
    <property type="match status" value="1"/>
</dbReference>
<dbReference type="PANTHER" id="PTHR43377:SF1">
    <property type="entry name" value="BILIVERDIN REDUCTASE A"/>
    <property type="match status" value="1"/>
</dbReference>